<evidence type="ECO:0000313" key="3">
    <source>
        <dbReference type="Proteomes" id="UP000628775"/>
    </source>
</evidence>
<accession>A0A8J2YP42</accession>
<feature type="coiled-coil region" evidence="1">
    <location>
        <begin position="5"/>
        <end position="56"/>
    </location>
</feature>
<proteinExistence type="predicted"/>
<protein>
    <submittedName>
        <fullName evidence="2">Uncharacterized protein</fullName>
    </submittedName>
</protein>
<dbReference type="AlphaFoldDB" id="A0A8J2YP42"/>
<organism evidence="2 3">
    <name type="scientific">Pullulanibacillus camelliae</name>
    <dbReference type="NCBI Taxonomy" id="1707096"/>
    <lineage>
        <taxon>Bacteria</taxon>
        <taxon>Bacillati</taxon>
        <taxon>Bacillota</taxon>
        <taxon>Bacilli</taxon>
        <taxon>Bacillales</taxon>
        <taxon>Sporolactobacillaceae</taxon>
        <taxon>Pullulanibacillus</taxon>
    </lineage>
</organism>
<dbReference type="NCBIfam" id="NF040877">
    <property type="entry name" value="SE1832_fam"/>
    <property type="match status" value="1"/>
</dbReference>
<reference evidence="2" key="1">
    <citation type="journal article" date="2014" name="Int. J. Syst. Evol. Microbiol.">
        <title>Complete genome sequence of Corynebacterium casei LMG S-19264T (=DSM 44701T), isolated from a smear-ripened cheese.</title>
        <authorList>
            <consortium name="US DOE Joint Genome Institute (JGI-PGF)"/>
            <person name="Walter F."/>
            <person name="Albersmeier A."/>
            <person name="Kalinowski J."/>
            <person name="Ruckert C."/>
        </authorList>
    </citation>
    <scope>NUCLEOTIDE SEQUENCE</scope>
    <source>
        <strain evidence="2">CGMCC 1.15371</strain>
    </source>
</reference>
<dbReference type="RefSeq" id="WP_188699052.1">
    <property type="nucleotide sequence ID" value="NZ_BMIR01000040.1"/>
</dbReference>
<comment type="caution">
    <text evidence="2">The sequence shown here is derived from an EMBL/GenBank/DDBJ whole genome shotgun (WGS) entry which is preliminary data.</text>
</comment>
<dbReference type="EMBL" id="BMIR01000040">
    <property type="protein sequence ID" value="GGE56961.1"/>
    <property type="molecule type" value="Genomic_DNA"/>
</dbReference>
<evidence type="ECO:0000313" key="2">
    <source>
        <dbReference type="EMBL" id="GGE56961.1"/>
    </source>
</evidence>
<sequence length="61" mass="6976">MPLTKKELEDRLIDLKSDYIRIQGDLEKMEATVGNSASAEKLLVQIEEEMQSVRKQLATLK</sequence>
<name>A0A8J2YP42_9BACL</name>
<keyword evidence="1" id="KW-0175">Coiled coil</keyword>
<gene>
    <name evidence="2" type="ORF">GCM10011391_39800</name>
</gene>
<reference evidence="2" key="2">
    <citation type="submission" date="2020-09" db="EMBL/GenBank/DDBJ databases">
        <authorList>
            <person name="Sun Q."/>
            <person name="Zhou Y."/>
        </authorList>
    </citation>
    <scope>NUCLEOTIDE SEQUENCE</scope>
    <source>
        <strain evidence="2">CGMCC 1.15371</strain>
    </source>
</reference>
<evidence type="ECO:0000256" key="1">
    <source>
        <dbReference type="SAM" id="Coils"/>
    </source>
</evidence>
<keyword evidence="3" id="KW-1185">Reference proteome</keyword>
<dbReference type="Proteomes" id="UP000628775">
    <property type="component" value="Unassembled WGS sequence"/>
</dbReference>
<dbReference type="InterPro" id="IPR048062">
    <property type="entry name" value="SE1832-like"/>
</dbReference>